<organism evidence="1">
    <name type="scientific">Halomonas campaniensis</name>
    <dbReference type="NCBI Taxonomy" id="213554"/>
    <lineage>
        <taxon>Bacteria</taxon>
        <taxon>Pseudomonadati</taxon>
        <taxon>Pseudomonadota</taxon>
        <taxon>Gammaproteobacteria</taxon>
        <taxon>Oceanospirillales</taxon>
        <taxon>Halomonadaceae</taxon>
        <taxon>Halomonas</taxon>
    </lineage>
</organism>
<dbReference type="EMBL" id="DOTR01000014">
    <property type="protein sequence ID" value="HCA01160.1"/>
    <property type="molecule type" value="Genomic_DNA"/>
</dbReference>
<name>A0A3D0KCX6_9GAMM</name>
<comment type="caution">
    <text evidence="1">The sequence shown here is derived from an EMBL/GenBank/DDBJ whole genome shotgun (WGS) entry which is preliminary data.</text>
</comment>
<accession>A0A3D0KCX6</accession>
<gene>
    <name evidence="1" type="ORF">DEO68_03000</name>
</gene>
<protein>
    <submittedName>
        <fullName evidence="1">Uncharacterized protein</fullName>
    </submittedName>
</protein>
<proteinExistence type="predicted"/>
<evidence type="ECO:0000313" key="1">
    <source>
        <dbReference type="EMBL" id="HCA01160.1"/>
    </source>
</evidence>
<dbReference type="AlphaFoldDB" id="A0A3D0KCX6"/>
<sequence>MPRLVKTTMEIGLQAQRDILFLTFKNESHDDDILGTHWEDHQGRQHVVEWLEANEIPWEPCVHAAPGKAPCCYQGSIYLAVAPDEDSPTYQKVLSFLEDETGECRFPSVDFWLYPFHLIEQHADQC</sequence>
<reference evidence="1" key="1">
    <citation type="journal article" date="2018" name="Nat. Biotechnol.">
        <title>A standardized bacterial taxonomy based on genome phylogeny substantially revises the tree of life.</title>
        <authorList>
            <person name="Parks D.H."/>
            <person name="Chuvochina M."/>
            <person name="Waite D.W."/>
            <person name="Rinke C."/>
            <person name="Skarshewski A."/>
            <person name="Chaumeil P.A."/>
            <person name="Hugenholtz P."/>
        </authorList>
    </citation>
    <scope>NUCLEOTIDE SEQUENCE [LARGE SCALE GENOMIC DNA]</scope>
    <source>
        <strain evidence="1">UBA11284</strain>
    </source>
</reference>